<keyword evidence="5" id="KW-1185">Reference proteome</keyword>
<dbReference type="PANTHER" id="PTHR45662:SF2">
    <property type="entry name" value="PHOSPHATIDYLINOSITOL-3-PHOSPHATASE SAC1"/>
    <property type="match status" value="1"/>
</dbReference>
<evidence type="ECO:0000313" key="4">
    <source>
        <dbReference type="EMBL" id="EGG21606.1"/>
    </source>
</evidence>
<dbReference type="Pfam" id="PF11912">
    <property type="entry name" value="CfaA_B_C"/>
    <property type="match status" value="1"/>
</dbReference>
<dbReference type="RefSeq" id="XP_004359456.1">
    <property type="nucleotide sequence ID" value="XM_004359399.1"/>
</dbReference>
<dbReference type="OMA" id="QHFITSI"/>
<dbReference type="PROSITE" id="PS50275">
    <property type="entry name" value="SAC"/>
    <property type="match status" value="1"/>
</dbReference>
<accession>F4PT30</accession>
<keyword evidence="1" id="KW-0812">Transmembrane</keyword>
<proteinExistence type="predicted"/>
<dbReference type="Proteomes" id="UP000007797">
    <property type="component" value="Unassembled WGS sequence"/>
</dbReference>
<dbReference type="GO" id="GO:0140459">
    <property type="term" value="P:response to Gram-positive bacterium"/>
    <property type="evidence" value="ECO:0007669"/>
    <property type="project" value="EnsemblProtists"/>
</dbReference>
<organism evidence="4 5">
    <name type="scientific">Cavenderia fasciculata</name>
    <name type="common">Slime mold</name>
    <name type="synonym">Dictyostelium fasciculatum</name>
    <dbReference type="NCBI Taxonomy" id="261658"/>
    <lineage>
        <taxon>Eukaryota</taxon>
        <taxon>Amoebozoa</taxon>
        <taxon>Evosea</taxon>
        <taxon>Eumycetozoa</taxon>
        <taxon>Dictyostelia</taxon>
        <taxon>Acytosteliales</taxon>
        <taxon>Cavenderiaceae</taxon>
        <taxon>Cavenderia</taxon>
    </lineage>
</organism>
<reference evidence="5" key="1">
    <citation type="journal article" date="2011" name="Genome Res.">
        <title>Phylogeny-wide analysis of social amoeba genomes highlights ancient origins for complex intercellular communication.</title>
        <authorList>
            <person name="Heidel A.J."/>
            <person name="Lawal H.M."/>
            <person name="Felder M."/>
            <person name="Schilde C."/>
            <person name="Helps N.R."/>
            <person name="Tunggal B."/>
            <person name="Rivero F."/>
            <person name="John U."/>
            <person name="Schleicher M."/>
            <person name="Eichinger L."/>
            <person name="Platzer M."/>
            <person name="Noegel A.A."/>
            <person name="Schaap P."/>
            <person name="Gloeckner G."/>
        </authorList>
    </citation>
    <scope>NUCLEOTIDE SEQUENCE [LARGE SCALE GENOMIC DNA]</scope>
    <source>
        <strain evidence="5">SH3</strain>
    </source>
</reference>
<evidence type="ECO:0000256" key="2">
    <source>
        <dbReference type="SAM" id="SignalP"/>
    </source>
</evidence>
<evidence type="ECO:0000256" key="1">
    <source>
        <dbReference type="SAM" id="Phobius"/>
    </source>
</evidence>
<dbReference type="GO" id="GO:0005783">
    <property type="term" value="C:endoplasmic reticulum"/>
    <property type="evidence" value="ECO:0007669"/>
    <property type="project" value="TreeGrafter"/>
</dbReference>
<dbReference type="GeneID" id="14873694"/>
<evidence type="ECO:0000313" key="5">
    <source>
        <dbReference type="Proteomes" id="UP000007797"/>
    </source>
</evidence>
<dbReference type="GO" id="GO:0046856">
    <property type="term" value="P:phosphatidylinositol dephosphorylation"/>
    <property type="evidence" value="ECO:0007669"/>
    <property type="project" value="TreeGrafter"/>
</dbReference>
<keyword evidence="1" id="KW-0472">Membrane</keyword>
<feature type="chain" id="PRO_5003313342" evidence="2">
    <location>
        <begin position="21"/>
        <end position="757"/>
    </location>
</feature>
<gene>
    <name evidence="4" type="primary">sac1</name>
    <name evidence="4" type="ORF">DFA_01492</name>
</gene>
<dbReference type="GO" id="GO:0043812">
    <property type="term" value="F:phosphatidylinositol-4-phosphate phosphatase activity"/>
    <property type="evidence" value="ECO:0007669"/>
    <property type="project" value="TreeGrafter"/>
</dbReference>
<feature type="transmembrane region" description="Helical" evidence="1">
    <location>
        <begin position="722"/>
        <end position="740"/>
    </location>
</feature>
<keyword evidence="2" id="KW-0732">Signal</keyword>
<feature type="signal peptide" evidence="2">
    <location>
        <begin position="1"/>
        <end position="20"/>
    </location>
</feature>
<dbReference type="PANTHER" id="PTHR45662">
    <property type="entry name" value="PHOSPHATIDYLINOSITIDE PHOSPHATASE SAC1"/>
    <property type="match status" value="1"/>
</dbReference>
<dbReference type="STRING" id="1054147.F4PT30"/>
<evidence type="ECO:0000259" key="3">
    <source>
        <dbReference type="PROSITE" id="PS50275"/>
    </source>
</evidence>
<dbReference type="InterPro" id="IPR021837">
    <property type="entry name" value="CfaA/B/C"/>
</dbReference>
<dbReference type="AlphaFoldDB" id="F4PT30"/>
<name>F4PT30_CACFS</name>
<protein>
    <submittedName>
        <fullName evidence="4">Phosphoinositide phosphatase</fullName>
    </submittedName>
</protein>
<sequence length="757" mass="86435">MKFSLSIFIISMLLVSTTTSSYVTVLNYQTNACKGNYVSQHSMLEDTCFDGVMYSCANNRVTKYVYGDLNCNGIPYPPVTTQVNECGQVANFASGIYQCSENVPFTTQSSIVNVKYNGTCQDSWMNKPVLYMSAIFTDTCFQYDSQSSYMIACDPNSAPLMDSYILTEVKERRFLFVHAVIDREREMDLDLIQTKDKFLVIPKQSNNKISQALEISKLDDKIRLTSKSDAAKEQETSRIAIQGIVGIVDLISGRYLIVFQKAPRVATVNGHSIYRVEQIQIIPFQANQQSLMTIPECDEEMVYLDMLKWMLNVESFYFSLTTDITHTQQRLLVDKPTAPDQRFFWNGPYVRQLQTVAPDYVFPIMLGFVKLNAFDHDGAAYTLTLISRRNLLRSGTRYNLRGADKRGNVANNVESEQIIGKAGQQDTFTSMVQIRGSVPLLWSQYVDLKYKPKVKFHGTEDENNGTIKSHFTALNQLYGKNITIVNLIDRKGDELHLGQNYEKFCSKLAVPPRYVWFDFHAICKGMRYDKLSLLIEEVGKDIDNYGFLHVVAGKVVAKQQGIFRVNCIDNLDRTNVVQSLFARTSLEKYQMAALKFPQTLITSSSFDHAFKNIWADNGDRLSTHYSGTGALKGDFTRTGKRNFAGVLRDGQNSVIRYYLNNFVDGFRQDAFDLFTGAYQINPEKLKNPKHSTPLVWVFLLLFFALVVYLFMIPTFSSGVTNFIYFIIYWFMIFFGVSSTMKRFNNNFIDRPKLLPLN</sequence>
<dbReference type="Pfam" id="PF02383">
    <property type="entry name" value="Syja_N"/>
    <property type="match status" value="1"/>
</dbReference>
<feature type="transmembrane region" description="Helical" evidence="1">
    <location>
        <begin position="694"/>
        <end position="716"/>
    </location>
</feature>
<dbReference type="OrthoDB" id="405996at2759"/>
<dbReference type="KEGG" id="dfa:DFA_01492"/>
<feature type="domain" description="SAC" evidence="3">
    <location>
        <begin position="307"/>
        <end position="627"/>
    </location>
</feature>
<dbReference type="InterPro" id="IPR002013">
    <property type="entry name" value="SAC_dom"/>
</dbReference>
<keyword evidence="1" id="KW-1133">Transmembrane helix</keyword>
<dbReference type="EMBL" id="GL883010">
    <property type="protein sequence ID" value="EGG21606.1"/>
    <property type="molecule type" value="Genomic_DNA"/>
</dbReference>